<dbReference type="Pfam" id="PF02028">
    <property type="entry name" value="BCCT"/>
    <property type="match status" value="1"/>
</dbReference>
<keyword evidence="7 8" id="KW-0472">Membrane</keyword>
<feature type="transmembrane region" description="Helical" evidence="8">
    <location>
        <begin position="58"/>
        <end position="78"/>
    </location>
</feature>
<keyword evidence="5 8" id="KW-0812">Transmembrane</keyword>
<evidence type="ECO:0000256" key="2">
    <source>
        <dbReference type="ARBA" id="ARBA00005658"/>
    </source>
</evidence>
<feature type="transmembrane region" description="Helical" evidence="8">
    <location>
        <begin position="268"/>
        <end position="290"/>
    </location>
</feature>
<sequence length="513" mass="55104">MVSRDVRHCGRCAKMSRARLLLIASLVTIAGIGGWGVLDTQSLIDLASVVVDRYFESRGWFVMLSVTGMLFLCIWLAFSRYGSIRLGADDDKPEFSTPSWIAMLFAAGMGVGLLFWAVAEPLTHFAFSKDIMPSPIAAQQALLATNFHWGIHAWAIYGSTALAIAYFTFRRGAPMLVSGPIEALFPDETWAKIVGWLSDFMAIVAIAIGVGGSIAMGVFQVADGVDVMMGGDGAAGWLVAAVFAVMVAAYLPPLMVDLGAGMARLSNTAMIIAIALVLYVVILGPTEFLLNSIVNSFGDYAFAAIPRGFQTLTFFGDELGAWFQDWTLTYMVWWIAWGPFVGVFIARISKGRTIREFVLGVLIGPTVFSVIWFGAFGGIGLFDALQGTGGLLAMTESNVERVTFTLLERLPLPWLTTVATIAAAFLFIVTSVVSAAFVLGTFSTGGDPNPSPRIRLIWGMLLGLLGAAMILAGSIDAIKKLIAIGALPFVFVCVLLCVCLVRGLRQEVRNAGR</sequence>
<evidence type="ECO:0000313" key="9">
    <source>
        <dbReference type="EMBL" id="SPH20624.1"/>
    </source>
</evidence>
<evidence type="ECO:0000256" key="7">
    <source>
        <dbReference type="ARBA" id="ARBA00023136"/>
    </source>
</evidence>
<keyword evidence="4" id="KW-1003">Cell membrane</keyword>
<feature type="transmembrane region" description="Helical" evidence="8">
    <location>
        <begin position="481"/>
        <end position="504"/>
    </location>
</feature>
<dbReference type="Proteomes" id="UP000244880">
    <property type="component" value="Unassembled WGS sequence"/>
</dbReference>
<reference evidence="9 10" key="1">
    <citation type="submission" date="2018-03" db="EMBL/GenBank/DDBJ databases">
        <authorList>
            <person name="Keele B.F."/>
        </authorList>
    </citation>
    <scope>NUCLEOTIDE SEQUENCE [LARGE SCALE GENOMIC DNA]</scope>
    <source>
        <strain evidence="9 10">CECT 8599</strain>
    </source>
</reference>
<feature type="transmembrane region" description="Helical" evidence="8">
    <location>
        <begin position="454"/>
        <end position="475"/>
    </location>
</feature>
<gene>
    <name evidence="9" type="primary">opuD_1</name>
    <name evidence="9" type="ORF">ASD8599_01363</name>
</gene>
<proteinExistence type="inferred from homology"/>
<protein>
    <submittedName>
        <fullName evidence="9">Glycine betaine transporter OpuD</fullName>
    </submittedName>
</protein>
<feature type="transmembrane region" description="Helical" evidence="8">
    <location>
        <begin position="99"/>
        <end position="119"/>
    </location>
</feature>
<name>A0A2R8BC22_9RHOB</name>
<dbReference type="GO" id="GO:0022857">
    <property type="term" value="F:transmembrane transporter activity"/>
    <property type="evidence" value="ECO:0007669"/>
    <property type="project" value="InterPro"/>
</dbReference>
<dbReference type="PANTHER" id="PTHR30047:SF7">
    <property type="entry name" value="HIGH-AFFINITY CHOLINE TRANSPORT PROTEIN"/>
    <property type="match status" value="1"/>
</dbReference>
<evidence type="ECO:0000256" key="5">
    <source>
        <dbReference type="ARBA" id="ARBA00022692"/>
    </source>
</evidence>
<feature type="transmembrane region" description="Helical" evidence="8">
    <location>
        <begin position="151"/>
        <end position="169"/>
    </location>
</feature>
<feature type="transmembrane region" description="Helical" evidence="8">
    <location>
        <begin position="200"/>
        <end position="222"/>
    </location>
</feature>
<keyword evidence="6 8" id="KW-1133">Transmembrane helix</keyword>
<evidence type="ECO:0000256" key="6">
    <source>
        <dbReference type="ARBA" id="ARBA00022989"/>
    </source>
</evidence>
<dbReference type="GO" id="GO:0005886">
    <property type="term" value="C:plasma membrane"/>
    <property type="evidence" value="ECO:0007669"/>
    <property type="project" value="UniProtKB-SubCell"/>
</dbReference>
<feature type="transmembrane region" description="Helical" evidence="8">
    <location>
        <begin position="414"/>
        <end position="442"/>
    </location>
</feature>
<keyword evidence="10" id="KW-1185">Reference proteome</keyword>
<dbReference type="InterPro" id="IPR000060">
    <property type="entry name" value="BCCT_transptr"/>
</dbReference>
<feature type="transmembrane region" description="Helical" evidence="8">
    <location>
        <begin position="234"/>
        <end position="256"/>
    </location>
</feature>
<evidence type="ECO:0000313" key="10">
    <source>
        <dbReference type="Proteomes" id="UP000244880"/>
    </source>
</evidence>
<evidence type="ECO:0000256" key="3">
    <source>
        <dbReference type="ARBA" id="ARBA00022448"/>
    </source>
</evidence>
<evidence type="ECO:0000256" key="1">
    <source>
        <dbReference type="ARBA" id="ARBA00004651"/>
    </source>
</evidence>
<evidence type="ECO:0000256" key="8">
    <source>
        <dbReference type="SAM" id="Phobius"/>
    </source>
</evidence>
<dbReference type="EMBL" id="OMOR01000001">
    <property type="protein sequence ID" value="SPH20624.1"/>
    <property type="molecule type" value="Genomic_DNA"/>
</dbReference>
<comment type="similarity">
    <text evidence="2">Belongs to the BCCT transporter (TC 2.A.15) family.</text>
</comment>
<feature type="transmembrane region" description="Helical" evidence="8">
    <location>
        <begin position="358"/>
        <end position="382"/>
    </location>
</feature>
<dbReference type="PANTHER" id="PTHR30047">
    <property type="entry name" value="HIGH-AFFINITY CHOLINE TRANSPORT PROTEIN-RELATED"/>
    <property type="match status" value="1"/>
</dbReference>
<evidence type="ECO:0000256" key="4">
    <source>
        <dbReference type="ARBA" id="ARBA00022475"/>
    </source>
</evidence>
<feature type="transmembrane region" description="Helical" evidence="8">
    <location>
        <begin position="20"/>
        <end position="38"/>
    </location>
</feature>
<organism evidence="9 10">
    <name type="scientific">Ascidiaceihabitans donghaensis</name>
    <dbReference type="NCBI Taxonomy" id="1510460"/>
    <lineage>
        <taxon>Bacteria</taxon>
        <taxon>Pseudomonadati</taxon>
        <taxon>Pseudomonadota</taxon>
        <taxon>Alphaproteobacteria</taxon>
        <taxon>Rhodobacterales</taxon>
        <taxon>Paracoccaceae</taxon>
        <taxon>Ascidiaceihabitans</taxon>
    </lineage>
</organism>
<accession>A0A2R8BC22</accession>
<comment type="subcellular location">
    <subcellularLocation>
        <location evidence="1">Cell membrane</location>
        <topology evidence="1">Multi-pass membrane protein</topology>
    </subcellularLocation>
</comment>
<dbReference type="AlphaFoldDB" id="A0A2R8BC22"/>
<feature type="transmembrane region" description="Helical" evidence="8">
    <location>
        <begin position="328"/>
        <end position="346"/>
    </location>
</feature>
<keyword evidence="3" id="KW-0813">Transport</keyword>